<dbReference type="AlphaFoldDB" id="A0A2H0V4N1"/>
<organism evidence="2 3">
    <name type="scientific">Candidatus Falkowbacteria bacterium CG10_big_fil_rev_8_21_14_0_10_39_11</name>
    <dbReference type="NCBI Taxonomy" id="1974565"/>
    <lineage>
        <taxon>Bacteria</taxon>
        <taxon>Candidatus Falkowiibacteriota</taxon>
    </lineage>
</organism>
<dbReference type="Proteomes" id="UP000229901">
    <property type="component" value="Unassembled WGS sequence"/>
</dbReference>
<reference evidence="3" key="1">
    <citation type="submission" date="2017-09" db="EMBL/GenBank/DDBJ databases">
        <title>Depth-based differentiation of microbial function through sediment-hosted aquifers and enrichment of novel symbionts in the deep terrestrial subsurface.</title>
        <authorList>
            <person name="Probst A.J."/>
            <person name="Ladd B."/>
            <person name="Jarett J.K."/>
            <person name="Geller-Mcgrath D.E."/>
            <person name="Sieber C.M.K."/>
            <person name="Emerson J.B."/>
            <person name="Anantharaman K."/>
            <person name="Thomas B.C."/>
            <person name="Malmstrom R."/>
            <person name="Stieglmeier M."/>
            <person name="Klingl A."/>
            <person name="Woyke T."/>
            <person name="Ryan C.M."/>
            <person name="Banfield J.F."/>
        </authorList>
    </citation>
    <scope>NUCLEOTIDE SEQUENCE [LARGE SCALE GENOMIC DNA]</scope>
</reference>
<evidence type="ECO:0000313" key="2">
    <source>
        <dbReference type="EMBL" id="PIR94044.1"/>
    </source>
</evidence>
<name>A0A2H0V4N1_9BACT</name>
<evidence type="ECO:0000256" key="1">
    <source>
        <dbReference type="SAM" id="MobiDB-lite"/>
    </source>
</evidence>
<gene>
    <name evidence="2" type="ORF">COT97_03505</name>
</gene>
<protein>
    <submittedName>
        <fullName evidence="2">Uncharacterized protein</fullName>
    </submittedName>
</protein>
<feature type="region of interest" description="Disordered" evidence="1">
    <location>
        <begin position="292"/>
        <end position="311"/>
    </location>
</feature>
<comment type="caution">
    <text evidence="2">The sequence shown here is derived from an EMBL/GenBank/DDBJ whole genome shotgun (WGS) entry which is preliminary data.</text>
</comment>
<proteinExistence type="predicted"/>
<dbReference type="EMBL" id="PFAP01000022">
    <property type="protein sequence ID" value="PIR94044.1"/>
    <property type="molecule type" value="Genomic_DNA"/>
</dbReference>
<accession>A0A2H0V4N1</accession>
<evidence type="ECO:0000313" key="3">
    <source>
        <dbReference type="Proteomes" id="UP000229901"/>
    </source>
</evidence>
<sequence length="344" mass="40274">MAGSYGYGKNSRTSAPGDFGALCRATDMAIEISDLQRTQTLRELRAKEATYQKGMDAKREESLRSSPWIEQIDAEREQAKRIHEPLNKKQFDKLMREKLLAIRAKFKFFIISVKEKPGYAPKPRTIGEIVTLQARAEYQYSDRGPLTIDPNMVLFDLYLRVTVKYFGPTIFKKDETHEYDRYFSASEPSLHNVPKNKIFTDDSKIKFFGHYSEILAWLDSIIQDVDSLSFVHPYNYHIYFGNRRCYAEKDPHWISICKAGPPAASLTVTRPLHETHSDEEIHQIHMKAYEKAEKQRGIEKRKKKEKEEAEKQKNITHYNATFEEFDQGNYVMCRHIWRFLPKTV</sequence>